<keyword evidence="6" id="KW-0966">Cell projection</keyword>
<dbReference type="CDD" id="cd11614">
    <property type="entry name" value="SAF_CpaB_FlgA_like"/>
    <property type="match status" value="1"/>
</dbReference>
<accession>A0A8G0ZR68</accession>
<sequence>MRIAVLALLASLVPTGILAESVVAARVIRARSIIAPADLVLVAQDLPGAVLRPQEAVGKEARKTIYAGRPILAEDIGPPAVIERNQIVVLAYSVGGLTIEAEGRALDRAAIGESLRVINAGSRAVLFGIAASDGTVHVAPGS</sequence>
<keyword evidence="4" id="KW-1005">Bacterial flagellum biogenesis</keyword>
<dbReference type="Gene3D" id="3.90.1210.10">
    <property type="entry name" value="Antifreeze-like/N-acetylneuraminic acid synthase C-terminal domain"/>
    <property type="match status" value="1"/>
</dbReference>
<evidence type="ECO:0000256" key="1">
    <source>
        <dbReference type="ARBA" id="ARBA00004418"/>
    </source>
</evidence>
<dbReference type="InterPro" id="IPR017585">
    <property type="entry name" value="SAF_FlgA"/>
</dbReference>
<dbReference type="PANTHER" id="PTHR36307:SF1">
    <property type="entry name" value="FLAGELLA BASAL BODY P-RING FORMATION PROTEIN FLGA"/>
    <property type="match status" value="1"/>
</dbReference>
<comment type="subcellular location">
    <subcellularLocation>
        <location evidence="1 4">Periplasm</location>
    </subcellularLocation>
</comment>
<dbReference type="Pfam" id="PF13144">
    <property type="entry name" value="ChapFlgA"/>
    <property type="match status" value="1"/>
</dbReference>
<comment type="similarity">
    <text evidence="4">Belongs to the FlgA family.</text>
</comment>
<keyword evidence="6" id="KW-0282">Flagellum</keyword>
<keyword evidence="2" id="KW-0732">Signal</keyword>
<dbReference type="SMART" id="SM00858">
    <property type="entry name" value="SAF"/>
    <property type="match status" value="1"/>
</dbReference>
<dbReference type="AlphaFoldDB" id="A0A8G0ZR68"/>
<keyword evidence="7" id="KW-1185">Reference proteome</keyword>
<dbReference type="InterPro" id="IPR013974">
    <property type="entry name" value="SAF"/>
</dbReference>
<dbReference type="NCBIfam" id="TIGR03170">
    <property type="entry name" value="flgA_cterm"/>
    <property type="match status" value="1"/>
</dbReference>
<dbReference type="GO" id="GO:0042597">
    <property type="term" value="C:periplasmic space"/>
    <property type="evidence" value="ECO:0007669"/>
    <property type="project" value="UniProtKB-SubCell"/>
</dbReference>
<dbReference type="RefSeq" id="WP_220662162.1">
    <property type="nucleotide sequence ID" value="NZ_CP069370.1"/>
</dbReference>
<name>A0A8G0ZR68_9RHOB</name>
<keyword evidence="3 4" id="KW-0574">Periplasm</keyword>
<evidence type="ECO:0000313" key="7">
    <source>
        <dbReference type="Proteomes" id="UP000826300"/>
    </source>
</evidence>
<reference evidence="6" key="1">
    <citation type="submission" date="2021-02" db="EMBL/GenBank/DDBJ databases">
        <title>Rhodobacter shimadae sp. nov., an aerobic anoxygenic phototrophic bacterium isolated from a hot spring.</title>
        <authorList>
            <person name="Muramatsu S."/>
            <person name="Haruta S."/>
            <person name="Hirose S."/>
            <person name="Hanada S."/>
        </authorList>
    </citation>
    <scope>NUCLEOTIDE SEQUENCE</scope>
    <source>
        <strain evidence="6">N10</strain>
    </source>
</reference>
<dbReference type="PANTHER" id="PTHR36307">
    <property type="entry name" value="FLAGELLA BASAL BODY P-RING FORMATION PROTEIN FLGA"/>
    <property type="match status" value="1"/>
</dbReference>
<dbReference type="KEGG" id="nsm:JO391_20060"/>
<organism evidence="6 7">
    <name type="scientific">Neotabrizicola shimadae</name>
    <dbReference type="NCBI Taxonomy" id="2807096"/>
    <lineage>
        <taxon>Bacteria</taxon>
        <taxon>Pseudomonadati</taxon>
        <taxon>Pseudomonadota</taxon>
        <taxon>Alphaproteobacteria</taxon>
        <taxon>Rhodobacterales</taxon>
        <taxon>Paracoccaceae</taxon>
        <taxon>Neotabrizicola</taxon>
    </lineage>
</organism>
<evidence type="ECO:0000259" key="5">
    <source>
        <dbReference type="SMART" id="SM00858"/>
    </source>
</evidence>
<evidence type="ECO:0000256" key="4">
    <source>
        <dbReference type="RuleBase" id="RU362063"/>
    </source>
</evidence>
<evidence type="ECO:0000313" key="6">
    <source>
        <dbReference type="EMBL" id="QYZ69946.1"/>
    </source>
</evidence>
<dbReference type="EMBL" id="CP069370">
    <property type="protein sequence ID" value="QYZ69946.1"/>
    <property type="molecule type" value="Genomic_DNA"/>
</dbReference>
<dbReference type="Gene3D" id="2.30.30.760">
    <property type="match status" value="1"/>
</dbReference>
<dbReference type="InterPro" id="IPR039246">
    <property type="entry name" value="Flagellar_FlgA"/>
</dbReference>
<feature type="domain" description="SAF" evidence="5">
    <location>
        <begin position="19"/>
        <end position="77"/>
    </location>
</feature>
<comment type="function">
    <text evidence="4">Involved in the assembly process of the P-ring formation. It may associate with FlgF on the rod constituting a structure essential for the P-ring assembly or may act as a modulator protein for the P-ring assembly.</text>
</comment>
<protein>
    <recommendedName>
        <fullName evidence="4">Flagella basal body P-ring formation protein FlgA</fullName>
    </recommendedName>
</protein>
<evidence type="ECO:0000256" key="2">
    <source>
        <dbReference type="ARBA" id="ARBA00022729"/>
    </source>
</evidence>
<proteinExistence type="inferred from homology"/>
<evidence type="ECO:0000256" key="3">
    <source>
        <dbReference type="ARBA" id="ARBA00022764"/>
    </source>
</evidence>
<keyword evidence="6" id="KW-0969">Cilium</keyword>
<gene>
    <name evidence="6" type="primary">flgA</name>
    <name evidence="6" type="ORF">JO391_20060</name>
</gene>
<dbReference type="GO" id="GO:0044780">
    <property type="term" value="P:bacterial-type flagellum assembly"/>
    <property type="evidence" value="ECO:0007669"/>
    <property type="project" value="InterPro"/>
</dbReference>
<dbReference type="Proteomes" id="UP000826300">
    <property type="component" value="Chromosome"/>
</dbReference>